<protein>
    <submittedName>
        <fullName evidence="2">Uncharacterized protein</fullName>
    </submittedName>
</protein>
<organism evidence="2 3">
    <name type="scientific">Parafrankia irregularis</name>
    <dbReference type="NCBI Taxonomy" id="795642"/>
    <lineage>
        <taxon>Bacteria</taxon>
        <taxon>Bacillati</taxon>
        <taxon>Actinomycetota</taxon>
        <taxon>Actinomycetes</taxon>
        <taxon>Frankiales</taxon>
        <taxon>Frankiaceae</taxon>
        <taxon>Parafrankia</taxon>
    </lineage>
</organism>
<evidence type="ECO:0000313" key="3">
    <source>
        <dbReference type="Proteomes" id="UP000198802"/>
    </source>
</evidence>
<accession>A0A0S4QN16</accession>
<evidence type="ECO:0000313" key="2">
    <source>
        <dbReference type="EMBL" id="CUU56601.1"/>
    </source>
</evidence>
<dbReference type="AlphaFoldDB" id="A0A0S4QN16"/>
<sequence length="299" mass="31935">MSWPRTGTGRPRTCSWVSSSRSSRSRRRGVSVSPPERQPRRGSSPRSSPVPSRRRPGQAVGCNAVLVIGAADSSLAFMAWHQRTESAGASLRTRVEARRRTWAPRGVQRICCLWTTRPPMIWLADSAVNLSACLVPRQRHQRRLGRVLGAQRDRAAVCTSVGAGAGRAAGLVGEGGVDLAGEDLVGLCDPHPGADEVRAGCSHTPTSTRAAPGTAPGTPRVCHSPPDQQHAPPPQTGHCRPGARAEGVASTMQHRSSKGCCAPQSPDAIAMRPAWGRRPTRNNTWTTFPLNYLTTSSDS</sequence>
<dbReference type="EMBL" id="FAOZ01000008">
    <property type="protein sequence ID" value="CUU56601.1"/>
    <property type="molecule type" value="Genomic_DNA"/>
</dbReference>
<gene>
    <name evidence="2" type="ORF">Ga0074812_108129</name>
</gene>
<feature type="region of interest" description="Disordered" evidence="1">
    <location>
        <begin position="1"/>
        <end position="57"/>
    </location>
</feature>
<reference evidence="3" key="1">
    <citation type="submission" date="2015-11" db="EMBL/GenBank/DDBJ databases">
        <authorList>
            <person name="Varghese N."/>
        </authorList>
    </citation>
    <scope>NUCLEOTIDE SEQUENCE [LARGE SCALE GENOMIC DNA]</scope>
    <source>
        <strain evidence="3">DSM 45899</strain>
    </source>
</reference>
<keyword evidence="3" id="KW-1185">Reference proteome</keyword>
<proteinExistence type="predicted"/>
<feature type="compositionally biased region" description="Low complexity" evidence="1">
    <location>
        <begin position="30"/>
        <end position="51"/>
    </location>
</feature>
<name>A0A0S4QN16_9ACTN</name>
<dbReference type="Proteomes" id="UP000198802">
    <property type="component" value="Unassembled WGS sequence"/>
</dbReference>
<feature type="region of interest" description="Disordered" evidence="1">
    <location>
        <begin position="200"/>
        <end position="265"/>
    </location>
</feature>
<evidence type="ECO:0000256" key="1">
    <source>
        <dbReference type="SAM" id="MobiDB-lite"/>
    </source>
</evidence>